<dbReference type="SUPFAM" id="SSF64005">
    <property type="entry name" value="Undecaprenyl diphosphate synthase"/>
    <property type="match status" value="1"/>
</dbReference>
<comment type="caution">
    <text evidence="14">The sequence shown here is derived from an EMBL/GenBank/DDBJ whole genome shotgun (WGS) entry which is preliminary data.</text>
</comment>
<keyword evidence="7 13" id="KW-0812">Transmembrane</keyword>
<keyword evidence="8" id="KW-0256">Endoplasmic reticulum</keyword>
<comment type="pathway">
    <text evidence="3">Protein modification; protein glycosylation.</text>
</comment>
<keyword evidence="11 13" id="KW-0472">Membrane</keyword>
<keyword evidence="9" id="KW-0460">Magnesium</keyword>
<dbReference type="OrthoDB" id="19639at2759"/>
<evidence type="ECO:0000256" key="5">
    <source>
        <dbReference type="ARBA" id="ARBA00012596"/>
    </source>
</evidence>
<dbReference type="AlphaFoldDB" id="A0A8S3YSH7"/>
<dbReference type="EC" id="2.5.1.87" evidence="5"/>
<keyword evidence="6" id="KW-0808">Transferase</keyword>
<evidence type="ECO:0000256" key="3">
    <source>
        <dbReference type="ARBA" id="ARBA00004922"/>
    </source>
</evidence>
<evidence type="ECO:0000313" key="15">
    <source>
        <dbReference type="Proteomes" id="UP000678393"/>
    </source>
</evidence>
<evidence type="ECO:0000313" key="14">
    <source>
        <dbReference type="EMBL" id="CAG5117950.1"/>
    </source>
</evidence>
<evidence type="ECO:0000256" key="8">
    <source>
        <dbReference type="ARBA" id="ARBA00022824"/>
    </source>
</evidence>
<reference evidence="14" key="1">
    <citation type="submission" date="2021-04" db="EMBL/GenBank/DDBJ databases">
        <authorList>
            <consortium name="Molecular Ecology Group"/>
        </authorList>
    </citation>
    <scope>NUCLEOTIDE SEQUENCE</scope>
</reference>
<dbReference type="Gene3D" id="3.40.1180.10">
    <property type="entry name" value="Decaprenyl diphosphate synthase-like"/>
    <property type="match status" value="1"/>
</dbReference>
<evidence type="ECO:0000256" key="1">
    <source>
        <dbReference type="ARBA" id="ARBA00001946"/>
    </source>
</evidence>
<dbReference type="GO" id="GO:1904423">
    <property type="term" value="C:dehydrodolichyl diphosphate synthase complex"/>
    <property type="evidence" value="ECO:0007669"/>
    <property type="project" value="InterPro"/>
</dbReference>
<evidence type="ECO:0000256" key="9">
    <source>
        <dbReference type="ARBA" id="ARBA00022842"/>
    </source>
</evidence>
<comment type="similarity">
    <text evidence="4">Belongs to the UPP synthase family.</text>
</comment>
<evidence type="ECO:0000256" key="13">
    <source>
        <dbReference type="SAM" id="Phobius"/>
    </source>
</evidence>
<protein>
    <recommendedName>
        <fullName evidence="5">ditrans,polycis-polyprenyl diphosphate synthase [(2E,6E)-farnesyldiphosphate specific]</fullName>
        <ecNumber evidence="5">2.5.1.87</ecNumber>
    </recommendedName>
</protein>
<accession>A0A8S3YSH7</accession>
<evidence type="ECO:0000256" key="2">
    <source>
        <dbReference type="ARBA" id="ARBA00004586"/>
    </source>
</evidence>
<dbReference type="PANTHER" id="PTHR21528:SF0">
    <property type="entry name" value="DEHYDRODOLICHYL DIPHOSPHATE SYNTHASE COMPLEX SUBUNIT NUS1"/>
    <property type="match status" value="1"/>
</dbReference>
<evidence type="ECO:0000256" key="11">
    <source>
        <dbReference type="ARBA" id="ARBA00023136"/>
    </source>
</evidence>
<dbReference type="GO" id="GO:0005789">
    <property type="term" value="C:endoplasmic reticulum membrane"/>
    <property type="evidence" value="ECO:0007669"/>
    <property type="project" value="UniProtKB-SubCell"/>
</dbReference>
<dbReference type="InterPro" id="IPR038887">
    <property type="entry name" value="Nus1/NgBR"/>
</dbReference>
<dbReference type="EMBL" id="CAJHNH020000477">
    <property type="protein sequence ID" value="CAG5117950.1"/>
    <property type="molecule type" value="Genomic_DNA"/>
</dbReference>
<gene>
    <name evidence="14" type="ORF">CUNI_LOCUS3508</name>
</gene>
<comment type="subcellular location">
    <subcellularLocation>
        <location evidence="2">Endoplasmic reticulum membrane</location>
    </subcellularLocation>
</comment>
<dbReference type="GO" id="GO:0045547">
    <property type="term" value="F:ditrans,polycis-polyprenyl diphosphate synthase [(2E,6E)-farnesyl diphosphate specific] activity"/>
    <property type="evidence" value="ECO:0007669"/>
    <property type="project" value="UniProtKB-EC"/>
</dbReference>
<dbReference type="PANTHER" id="PTHR21528">
    <property type="entry name" value="DEHYDRODOLICHYL DIPHOSPHATE SYNTHASE COMPLEX SUBUNIT NUS1"/>
    <property type="match status" value="1"/>
</dbReference>
<name>A0A8S3YSH7_9EUPU</name>
<evidence type="ECO:0000256" key="12">
    <source>
        <dbReference type="ARBA" id="ARBA00047353"/>
    </source>
</evidence>
<dbReference type="Proteomes" id="UP000678393">
    <property type="component" value="Unassembled WGS sequence"/>
</dbReference>
<feature type="transmembrane region" description="Helical" evidence="13">
    <location>
        <begin position="9"/>
        <end position="28"/>
    </location>
</feature>
<comment type="catalytic activity">
    <reaction evidence="12">
        <text>n isopentenyl diphosphate + (2E,6E)-farnesyl diphosphate = a di-trans,poly-cis-polyprenyl diphosphate + n diphosphate</text>
        <dbReference type="Rhea" id="RHEA:53008"/>
        <dbReference type="Rhea" id="RHEA-COMP:19494"/>
        <dbReference type="ChEBI" id="CHEBI:33019"/>
        <dbReference type="ChEBI" id="CHEBI:128769"/>
        <dbReference type="ChEBI" id="CHEBI:136960"/>
        <dbReference type="ChEBI" id="CHEBI:175763"/>
        <dbReference type="EC" id="2.5.1.87"/>
    </reaction>
</comment>
<keyword evidence="15" id="KW-1185">Reference proteome</keyword>
<evidence type="ECO:0000256" key="10">
    <source>
        <dbReference type="ARBA" id="ARBA00022989"/>
    </source>
</evidence>
<evidence type="ECO:0000256" key="7">
    <source>
        <dbReference type="ARBA" id="ARBA00022692"/>
    </source>
</evidence>
<proteinExistence type="inferred from homology"/>
<evidence type="ECO:0000256" key="6">
    <source>
        <dbReference type="ARBA" id="ARBA00022679"/>
    </source>
</evidence>
<evidence type="ECO:0000256" key="4">
    <source>
        <dbReference type="ARBA" id="ARBA00005432"/>
    </source>
</evidence>
<sequence>MRTLLLRFIHYVISLGQFLYGLLLWLPVHSLTWKKPSLEADRKLLKKVPAHVGFLVLEEDFSFRDLANLIVWSVTLGVSYISVYDFNGEVKRNSLLLQQNIRASKEQVLGQDLSSCDIQIFSSSHPVLRPPSALPKTHGGRVHLLCVDDGRKNIVQTARHLSQMVAAGMYRLEDIQPSIVDSMIQESRQLPDPDLCLKFGALDSLLGYLPWHIRLSEIISLSSHKGITYKSFLSALIEYGNTDQRFGK</sequence>
<dbReference type="InterPro" id="IPR036424">
    <property type="entry name" value="UPP_synth-like_sf"/>
</dbReference>
<keyword evidence="10 13" id="KW-1133">Transmembrane helix</keyword>
<organism evidence="14 15">
    <name type="scientific">Candidula unifasciata</name>
    <dbReference type="NCBI Taxonomy" id="100452"/>
    <lineage>
        <taxon>Eukaryota</taxon>
        <taxon>Metazoa</taxon>
        <taxon>Spiralia</taxon>
        <taxon>Lophotrochozoa</taxon>
        <taxon>Mollusca</taxon>
        <taxon>Gastropoda</taxon>
        <taxon>Heterobranchia</taxon>
        <taxon>Euthyneura</taxon>
        <taxon>Panpulmonata</taxon>
        <taxon>Eupulmonata</taxon>
        <taxon>Stylommatophora</taxon>
        <taxon>Helicina</taxon>
        <taxon>Helicoidea</taxon>
        <taxon>Geomitridae</taxon>
        <taxon>Candidula</taxon>
    </lineage>
</organism>
<comment type="cofactor">
    <cofactor evidence="1">
        <name>Mg(2+)</name>
        <dbReference type="ChEBI" id="CHEBI:18420"/>
    </cofactor>
</comment>